<dbReference type="AlphaFoldDB" id="W6N9L3"/>
<keyword evidence="2" id="KW-1185">Reference proteome</keyword>
<evidence type="ECO:0000313" key="2">
    <source>
        <dbReference type="Proteomes" id="UP000019482"/>
    </source>
</evidence>
<name>W6N9L3_CLOTY</name>
<reference evidence="1 2" key="1">
    <citation type="journal article" date="2015" name="Genome Announc.">
        <title>Draft Genome Sequence of Clostridium tyrobutyricum Strain DIVETGP, Isolated from Cow's Milk for Grana Padano Production.</title>
        <authorList>
            <person name="Soggiu A."/>
            <person name="Piras C."/>
            <person name="Gaiarsa S."/>
            <person name="Sassera D."/>
            <person name="Roncada P."/>
            <person name="Bendixen E."/>
            <person name="Brasca M."/>
            <person name="Bonizzi L."/>
        </authorList>
    </citation>
    <scope>NUCLEOTIDE SEQUENCE [LARGE SCALE GENOMIC DNA]</scope>
    <source>
        <strain evidence="1 2">DIVETGP</strain>
    </source>
</reference>
<dbReference type="Proteomes" id="UP000019482">
    <property type="component" value="Unassembled WGS sequence"/>
</dbReference>
<comment type="caution">
    <text evidence="1">The sequence shown here is derived from an EMBL/GenBank/DDBJ whole genome shotgun (WGS) entry which is preliminary data.</text>
</comment>
<dbReference type="EMBL" id="CBXI010000040">
    <property type="protein sequence ID" value="CDL92199.1"/>
    <property type="molecule type" value="Genomic_DNA"/>
</dbReference>
<evidence type="ECO:0000313" key="1">
    <source>
        <dbReference type="EMBL" id="CDL92199.1"/>
    </source>
</evidence>
<gene>
    <name evidence="1" type="ORF">CTDIVETGP_2269</name>
</gene>
<protein>
    <submittedName>
        <fullName evidence="1">Uncharacterized protein</fullName>
    </submittedName>
</protein>
<proteinExistence type="predicted"/>
<sequence length="47" mass="5457">MSKSQLTNTFLFVCSFNVTLNFNSFANISSDRDARARKGLWLIHIYE</sequence>
<organism evidence="1 2">
    <name type="scientific">Clostridium tyrobutyricum DIVETGP</name>
    <dbReference type="NCBI Taxonomy" id="1408889"/>
    <lineage>
        <taxon>Bacteria</taxon>
        <taxon>Bacillati</taxon>
        <taxon>Bacillota</taxon>
        <taxon>Clostridia</taxon>
        <taxon>Eubacteriales</taxon>
        <taxon>Clostridiaceae</taxon>
        <taxon>Clostridium</taxon>
    </lineage>
</organism>
<accession>W6N9L3</accession>